<dbReference type="CDD" id="cd07199">
    <property type="entry name" value="Pat17_PNPLA8_PNPLA9_like"/>
    <property type="match status" value="1"/>
</dbReference>
<evidence type="ECO:0000256" key="1">
    <source>
        <dbReference type="ARBA" id="ARBA00010240"/>
    </source>
</evidence>
<dbReference type="NCBIfam" id="NF041079">
    <property type="entry name" value="CBASS_lipase"/>
    <property type="match status" value="1"/>
</dbReference>
<dbReference type="GO" id="GO:0004620">
    <property type="term" value="F:phospholipase activity"/>
    <property type="evidence" value="ECO:0007669"/>
    <property type="project" value="TreeGrafter"/>
</dbReference>
<dbReference type="Gene3D" id="3.40.1090.10">
    <property type="entry name" value="Cytosolic phospholipase A2 catalytic domain"/>
    <property type="match status" value="1"/>
</dbReference>
<dbReference type="Proteomes" id="UP000245430">
    <property type="component" value="Unassembled WGS sequence"/>
</dbReference>
<feature type="short sequence motif" description="GXSXG" evidence="3">
    <location>
        <begin position="45"/>
        <end position="49"/>
    </location>
</feature>
<feature type="short sequence motif" description="DGA/G" evidence="3">
    <location>
        <begin position="189"/>
        <end position="191"/>
    </location>
</feature>
<dbReference type="InterPro" id="IPR002641">
    <property type="entry name" value="PNPLA_dom"/>
</dbReference>
<dbReference type="AlphaFoldDB" id="A0A316DP73"/>
<evidence type="ECO:0000259" key="4">
    <source>
        <dbReference type="PROSITE" id="PS51635"/>
    </source>
</evidence>
<dbReference type="SUPFAM" id="SSF52151">
    <property type="entry name" value="FabD/lysophospholipase-like"/>
    <property type="match status" value="1"/>
</dbReference>
<name>A0A316DP73_9FLAO</name>
<dbReference type="EMBL" id="QGGP01000002">
    <property type="protein sequence ID" value="PWK20017.1"/>
    <property type="molecule type" value="Genomic_DNA"/>
</dbReference>
<feature type="short sequence motif" description="GXGXXG" evidence="3">
    <location>
        <begin position="13"/>
        <end position="18"/>
    </location>
</feature>
<dbReference type="InterPro" id="IPR016035">
    <property type="entry name" value="Acyl_Trfase/lysoPLipase"/>
</dbReference>
<feature type="active site" description="Proton acceptor" evidence="3">
    <location>
        <position position="189"/>
    </location>
</feature>
<dbReference type="PANTHER" id="PTHR32176">
    <property type="entry name" value="XYLOSE ISOMERASE"/>
    <property type="match status" value="1"/>
</dbReference>
<dbReference type="PROSITE" id="PS51635">
    <property type="entry name" value="PNPLA"/>
    <property type="match status" value="1"/>
</dbReference>
<dbReference type="Pfam" id="PF01734">
    <property type="entry name" value="Patatin"/>
    <property type="match status" value="1"/>
</dbReference>
<dbReference type="GO" id="GO:0047372">
    <property type="term" value="F:monoacylglycerol lipase activity"/>
    <property type="evidence" value="ECO:0007669"/>
    <property type="project" value="TreeGrafter"/>
</dbReference>
<keyword evidence="6" id="KW-1185">Reference proteome</keyword>
<protein>
    <submittedName>
        <fullName evidence="5">Patatin-like phospholipase</fullName>
    </submittedName>
</protein>
<keyword evidence="3" id="KW-0378">Hydrolase</keyword>
<dbReference type="OrthoDB" id="9807112at2"/>
<gene>
    <name evidence="5" type="ORF">LX78_01368</name>
</gene>
<sequence length="337" mass="37735">MEGKKFKILAIDGGGIKGLYSASILKKFEETFNCKTGDHFDMLCGTSTGGLIALALSLKISASDICDFYTDNGEKIFPKHKETWLPYFGKVNHGLVKQVAKGGKYTDEGLKEALKEIFGDKLVEDCNNLFCIPSYSITEAKPKVFKRDHSDLSRDNKAPIIDVALATSAAPTYFPMAESEFYDNEQFVDGGVWANNPTLVGLLEALKYFVGNGKPYDSIEILSLSSLSITGGKKTGLKRKRSFIDWKADLFETSMNGQSYFSDFFMSQIHEIYDVHINYLRIPSVSISTDQEDLIQLDVANKQAFDLMKIKASEQALIFEKKDKIKELFTTKKSYII</sequence>
<feature type="domain" description="PNPLA" evidence="4">
    <location>
        <begin position="9"/>
        <end position="202"/>
    </location>
</feature>
<feature type="active site" description="Nucleophile" evidence="3">
    <location>
        <position position="47"/>
    </location>
</feature>
<proteinExistence type="inferred from homology"/>
<dbReference type="GO" id="GO:0016042">
    <property type="term" value="P:lipid catabolic process"/>
    <property type="evidence" value="ECO:0007669"/>
    <property type="project" value="UniProtKB-UniRule"/>
</dbReference>
<comment type="caution">
    <text evidence="5">The sequence shown here is derived from an EMBL/GenBank/DDBJ whole genome shotgun (WGS) entry which is preliminary data.</text>
</comment>
<keyword evidence="3" id="KW-0442">Lipid degradation</keyword>
<organism evidence="5 6">
    <name type="scientific">Xanthomarina spongicola</name>
    <dbReference type="NCBI Taxonomy" id="570520"/>
    <lineage>
        <taxon>Bacteria</taxon>
        <taxon>Pseudomonadati</taxon>
        <taxon>Bacteroidota</taxon>
        <taxon>Flavobacteriia</taxon>
        <taxon>Flavobacteriales</taxon>
        <taxon>Flavobacteriaceae</taxon>
        <taxon>Xanthomarina</taxon>
    </lineage>
</organism>
<keyword evidence="2 3" id="KW-0443">Lipid metabolism</keyword>
<reference evidence="5 6" key="1">
    <citation type="submission" date="2018-05" db="EMBL/GenBank/DDBJ databases">
        <title>Genomic Encyclopedia of Archaeal and Bacterial Type Strains, Phase II (KMG-II): from individual species to whole genera.</title>
        <authorList>
            <person name="Goeker M."/>
        </authorList>
    </citation>
    <scope>NUCLEOTIDE SEQUENCE [LARGE SCALE GENOMIC DNA]</scope>
    <source>
        <strain evidence="5 6">DSM 22637</strain>
    </source>
</reference>
<evidence type="ECO:0000256" key="3">
    <source>
        <dbReference type="PROSITE-ProRule" id="PRU01161"/>
    </source>
</evidence>
<evidence type="ECO:0000256" key="2">
    <source>
        <dbReference type="ARBA" id="ARBA00023098"/>
    </source>
</evidence>
<accession>A0A316DP73</accession>
<evidence type="ECO:0000313" key="6">
    <source>
        <dbReference type="Proteomes" id="UP000245430"/>
    </source>
</evidence>
<dbReference type="RefSeq" id="WP_109681876.1">
    <property type="nucleotide sequence ID" value="NZ_QGGP01000002.1"/>
</dbReference>
<dbReference type="PANTHER" id="PTHR32176:SF92">
    <property type="entry name" value="XYLOSE ISOMERASE"/>
    <property type="match status" value="1"/>
</dbReference>
<evidence type="ECO:0000313" key="5">
    <source>
        <dbReference type="EMBL" id="PWK20017.1"/>
    </source>
</evidence>
<comment type="similarity">
    <text evidence="1">Belongs to the patatin family.</text>
</comment>